<proteinExistence type="predicted"/>
<keyword evidence="1" id="KW-1133">Transmembrane helix</keyword>
<accession>A0A1J1J7Q8</accession>
<evidence type="ECO:0000256" key="1">
    <source>
        <dbReference type="SAM" id="Phobius"/>
    </source>
</evidence>
<keyword evidence="1" id="KW-0472">Membrane</keyword>
<protein>
    <submittedName>
        <fullName evidence="2">CLUMA_CG021592, isoform A</fullName>
    </submittedName>
</protein>
<evidence type="ECO:0000313" key="2">
    <source>
        <dbReference type="EMBL" id="CRL08424.1"/>
    </source>
</evidence>
<keyword evidence="1" id="KW-0812">Transmembrane</keyword>
<organism evidence="2 3">
    <name type="scientific">Clunio marinus</name>
    <dbReference type="NCBI Taxonomy" id="568069"/>
    <lineage>
        <taxon>Eukaryota</taxon>
        <taxon>Metazoa</taxon>
        <taxon>Ecdysozoa</taxon>
        <taxon>Arthropoda</taxon>
        <taxon>Hexapoda</taxon>
        <taxon>Insecta</taxon>
        <taxon>Pterygota</taxon>
        <taxon>Neoptera</taxon>
        <taxon>Endopterygota</taxon>
        <taxon>Diptera</taxon>
        <taxon>Nematocera</taxon>
        <taxon>Chironomoidea</taxon>
        <taxon>Chironomidae</taxon>
        <taxon>Clunio</taxon>
    </lineage>
</organism>
<sequence length="112" mass="13023">MENNEKYAIEIFRYHKLTATNAESGNLCSPYHLKHKSLLQLNMRKTKSETLSLLGLFTLLKSLICALQSSAYQKTTTNLHIYIEKLSLRLNRWIVFNCLTFLWLKLVSQSLS</sequence>
<dbReference type="Proteomes" id="UP000183832">
    <property type="component" value="Unassembled WGS sequence"/>
</dbReference>
<name>A0A1J1J7Q8_9DIPT</name>
<keyword evidence="3" id="KW-1185">Reference proteome</keyword>
<dbReference type="EMBL" id="CVRI01000075">
    <property type="protein sequence ID" value="CRL08424.1"/>
    <property type="molecule type" value="Genomic_DNA"/>
</dbReference>
<reference evidence="2 3" key="1">
    <citation type="submission" date="2015-04" db="EMBL/GenBank/DDBJ databases">
        <authorList>
            <person name="Syromyatnikov M.Y."/>
            <person name="Popov V.N."/>
        </authorList>
    </citation>
    <scope>NUCLEOTIDE SEQUENCE [LARGE SCALE GENOMIC DNA]</scope>
</reference>
<gene>
    <name evidence="2" type="ORF">CLUMA_CG021592</name>
</gene>
<evidence type="ECO:0000313" key="3">
    <source>
        <dbReference type="Proteomes" id="UP000183832"/>
    </source>
</evidence>
<feature type="transmembrane region" description="Helical" evidence="1">
    <location>
        <begin position="51"/>
        <end position="70"/>
    </location>
</feature>
<dbReference type="AlphaFoldDB" id="A0A1J1J7Q8"/>